<name>A0A417Z242_9MICO</name>
<evidence type="ECO:0000313" key="3">
    <source>
        <dbReference type="EMBL" id="RHW44677.1"/>
    </source>
</evidence>
<organism evidence="3 4">
    <name type="scientific">Dermacoccus abyssi</name>
    <dbReference type="NCBI Taxonomy" id="322596"/>
    <lineage>
        <taxon>Bacteria</taxon>
        <taxon>Bacillati</taxon>
        <taxon>Actinomycetota</taxon>
        <taxon>Actinomycetes</taxon>
        <taxon>Micrococcales</taxon>
        <taxon>Dermacoccaceae</taxon>
        <taxon>Dermacoccus</taxon>
    </lineage>
</organism>
<dbReference type="InterPro" id="IPR042171">
    <property type="entry name" value="Acyl-CoA_hotdog"/>
</dbReference>
<dbReference type="InterPro" id="IPR049449">
    <property type="entry name" value="TesB_ACOT8-like_N"/>
</dbReference>
<dbReference type="AlphaFoldDB" id="A0A417Z242"/>
<evidence type="ECO:0000259" key="1">
    <source>
        <dbReference type="Pfam" id="PF13622"/>
    </source>
</evidence>
<proteinExistence type="predicted"/>
<dbReference type="Pfam" id="PF20789">
    <property type="entry name" value="4HBT_3C"/>
    <property type="match status" value="1"/>
</dbReference>
<feature type="domain" description="Acyl-CoA thioesterase-like N-terminal HotDog" evidence="1">
    <location>
        <begin position="38"/>
        <end position="123"/>
    </location>
</feature>
<dbReference type="SUPFAM" id="SSF54637">
    <property type="entry name" value="Thioesterase/thiol ester dehydrase-isomerase"/>
    <property type="match status" value="2"/>
</dbReference>
<evidence type="ECO:0000259" key="2">
    <source>
        <dbReference type="Pfam" id="PF20789"/>
    </source>
</evidence>
<dbReference type="Pfam" id="PF13622">
    <property type="entry name" value="4HBT_3"/>
    <property type="match status" value="1"/>
</dbReference>
<evidence type="ECO:0000313" key="4">
    <source>
        <dbReference type="Proteomes" id="UP000285376"/>
    </source>
</evidence>
<comment type="caution">
    <text evidence="3">The sequence shown here is derived from an EMBL/GenBank/DDBJ whole genome shotgun (WGS) entry which is preliminary data.</text>
</comment>
<dbReference type="EMBL" id="QWLM01000014">
    <property type="protein sequence ID" value="RHW44677.1"/>
    <property type="molecule type" value="Genomic_DNA"/>
</dbReference>
<dbReference type="Gene3D" id="2.40.160.210">
    <property type="entry name" value="Acyl-CoA thioesterase, double hotdog domain"/>
    <property type="match status" value="1"/>
</dbReference>
<reference evidence="3 4" key="1">
    <citation type="submission" date="2018-08" db="EMBL/GenBank/DDBJ databases">
        <title>Whole genome sequence analysis of Dermacoccus abyssi bacteria isolated from Deep Mariana trench Micromonospora spp reveals genes involved in the environmental adaptation and production of secondary metabolites.</title>
        <authorList>
            <person name="Abdel-Mageed W.M."/>
            <person name="Lehri B."/>
            <person name="Nouioui I."/>
            <person name="Goodfellow I."/>
            <person name="Jaspars M."/>
            <person name="Karlyshev A."/>
        </authorList>
    </citation>
    <scope>NUCLEOTIDE SEQUENCE [LARGE SCALE GENOMIC DNA]</scope>
    <source>
        <strain evidence="3 4">MT1.1</strain>
    </source>
</reference>
<protein>
    <submittedName>
        <fullName evidence="3">Thioesterase family protein</fullName>
    </submittedName>
</protein>
<dbReference type="InterPro" id="IPR049450">
    <property type="entry name" value="ACOT8-like_C"/>
</dbReference>
<accession>A0A417Z242</accession>
<gene>
    <name evidence="3" type="ORF">D1832_11470</name>
</gene>
<sequence>MNGGCSASTAATSIAFMSEHPLDVLFTAARDGESVVVPPGWGQGRATFGGVVAGAMLSRVLAAVDLPEQDVRAMTINFVGPVEAGDARVTAEVLRQGKSATQVEARVMQADASGVESVRAVALVTIGAARPSSLSLAASPLGKDLPEHDSLTPIPYIEGVTPEFIARLDMRLAKGHGPFSGGADGDMHGYMSFREPTDDFGLAHLVALVDCWPPAAGQMLTKVVPMSTMTWTMDFVAPVTGTGADRWWYEVTTDAAHDGYGHTAARVYTASGDPVVISCQTVAVFG</sequence>
<dbReference type="InterPro" id="IPR029069">
    <property type="entry name" value="HotDog_dom_sf"/>
</dbReference>
<dbReference type="Proteomes" id="UP000285376">
    <property type="component" value="Unassembled WGS sequence"/>
</dbReference>
<feature type="domain" description="Acyl-CoA thioesterase-like C-terminal" evidence="2">
    <location>
        <begin position="149"/>
        <end position="284"/>
    </location>
</feature>